<keyword evidence="2" id="KW-0813">Transport</keyword>
<dbReference type="InterPro" id="IPR006143">
    <property type="entry name" value="RND_pump_MFP"/>
</dbReference>
<feature type="signal peptide" evidence="3">
    <location>
        <begin position="1"/>
        <end position="22"/>
    </location>
</feature>
<sequence>MRTLLIPFLLLPLTLAMSHASAAETPATPLLAISAQQANALGVASERLSHAGNGLASGLPAEVRIPNEQLRVVAAPLPGMVVAIDVATGQTVKQGQTLARLASPSLLAAERDFLQAAQSAHLAAQAARRDEQLFSEGIIAEARVQTTRANHEQAALALAARRAELQLAGVSDGALTALAQQRRLPSEMLISAPIAGIVLEQSVQPGQRVDAAAPLFRIGKLTPLWLEIETPAALASTLREGAAVSVPAVGARGKVINIGRQISAGSQTVTVRARLDAGGETLSPGQRVAADIDVPVRSDGFRVPQSALVRIGGDAFVFVAEGAGYRPLAIKIVGQAGDQVILQSARLTPQTRIAIKGVAALKSIWGSAAESASAAAGKAGEAK</sequence>
<dbReference type="GO" id="GO:0016020">
    <property type="term" value="C:membrane"/>
    <property type="evidence" value="ECO:0007669"/>
    <property type="project" value="InterPro"/>
</dbReference>
<dbReference type="PANTHER" id="PTHR30097">
    <property type="entry name" value="CATION EFFLUX SYSTEM PROTEIN CUSB"/>
    <property type="match status" value="1"/>
</dbReference>
<dbReference type="EMBL" id="WIXJ01000001">
    <property type="protein sequence ID" value="MQY50590.1"/>
    <property type="molecule type" value="Genomic_DNA"/>
</dbReference>
<evidence type="ECO:0000256" key="1">
    <source>
        <dbReference type="ARBA" id="ARBA00009477"/>
    </source>
</evidence>
<dbReference type="SUPFAM" id="SSF111369">
    <property type="entry name" value="HlyD-like secretion proteins"/>
    <property type="match status" value="1"/>
</dbReference>
<dbReference type="GO" id="GO:0015679">
    <property type="term" value="P:plasma membrane copper ion transport"/>
    <property type="evidence" value="ECO:0007669"/>
    <property type="project" value="TreeGrafter"/>
</dbReference>
<gene>
    <name evidence="6" type="ORF">GHK24_02200</name>
</gene>
<evidence type="ECO:0000256" key="2">
    <source>
        <dbReference type="ARBA" id="ARBA00022448"/>
    </source>
</evidence>
<comment type="caution">
    <text evidence="6">The sequence shown here is derived from an EMBL/GenBank/DDBJ whole genome shotgun (WGS) entry which is preliminary data.</text>
</comment>
<dbReference type="InterPro" id="IPR051909">
    <property type="entry name" value="MFP_Cation_Efflux"/>
</dbReference>
<feature type="chain" id="PRO_5026663796" evidence="3">
    <location>
        <begin position="23"/>
        <end position="383"/>
    </location>
</feature>
<dbReference type="GO" id="GO:0022857">
    <property type="term" value="F:transmembrane transporter activity"/>
    <property type="evidence" value="ECO:0007669"/>
    <property type="project" value="InterPro"/>
</dbReference>
<dbReference type="Pfam" id="PF25973">
    <property type="entry name" value="BSH_CzcB"/>
    <property type="match status" value="1"/>
</dbReference>
<feature type="domain" description="CzcB-like barrel-sandwich hybrid" evidence="5">
    <location>
        <begin position="71"/>
        <end position="218"/>
    </location>
</feature>
<dbReference type="PANTHER" id="PTHR30097:SF4">
    <property type="entry name" value="SLR6042 PROTEIN"/>
    <property type="match status" value="1"/>
</dbReference>
<dbReference type="NCBIfam" id="TIGR01730">
    <property type="entry name" value="RND_mfp"/>
    <property type="match status" value="1"/>
</dbReference>
<dbReference type="Gene3D" id="2.40.30.170">
    <property type="match status" value="1"/>
</dbReference>
<evidence type="ECO:0000256" key="3">
    <source>
        <dbReference type="SAM" id="SignalP"/>
    </source>
</evidence>
<keyword evidence="3" id="KW-0732">Signal</keyword>
<organism evidence="6 7">
    <name type="scientific">Rhodocyclus tenuis</name>
    <name type="common">Rhodospirillum tenue</name>
    <dbReference type="NCBI Taxonomy" id="1066"/>
    <lineage>
        <taxon>Bacteria</taxon>
        <taxon>Pseudomonadati</taxon>
        <taxon>Pseudomonadota</taxon>
        <taxon>Betaproteobacteria</taxon>
        <taxon>Rhodocyclales</taxon>
        <taxon>Rhodocyclaceae</taxon>
        <taxon>Rhodocyclus</taxon>
    </lineage>
</organism>
<comment type="similarity">
    <text evidence="1">Belongs to the membrane fusion protein (MFP) (TC 8.A.1) family.</text>
</comment>
<dbReference type="InterPro" id="IPR058647">
    <property type="entry name" value="BSH_CzcB-like"/>
</dbReference>
<dbReference type="Gene3D" id="2.40.420.20">
    <property type="match status" value="1"/>
</dbReference>
<dbReference type="Gene3D" id="1.10.287.470">
    <property type="entry name" value="Helix hairpin bin"/>
    <property type="match status" value="1"/>
</dbReference>
<dbReference type="AlphaFoldDB" id="A0A6L5JVL0"/>
<dbReference type="GO" id="GO:0060003">
    <property type="term" value="P:copper ion export"/>
    <property type="evidence" value="ECO:0007669"/>
    <property type="project" value="TreeGrafter"/>
</dbReference>
<dbReference type="Pfam" id="PF25954">
    <property type="entry name" value="Beta-barrel_RND_2"/>
    <property type="match status" value="1"/>
</dbReference>
<evidence type="ECO:0000313" key="6">
    <source>
        <dbReference type="EMBL" id="MQY50590.1"/>
    </source>
</evidence>
<protein>
    <submittedName>
        <fullName evidence="6">Efflux RND transporter periplasmic adaptor subunit</fullName>
    </submittedName>
</protein>
<dbReference type="Gene3D" id="2.40.50.100">
    <property type="match status" value="1"/>
</dbReference>
<dbReference type="GO" id="GO:0030288">
    <property type="term" value="C:outer membrane-bounded periplasmic space"/>
    <property type="evidence" value="ECO:0007669"/>
    <property type="project" value="TreeGrafter"/>
</dbReference>
<evidence type="ECO:0000313" key="7">
    <source>
        <dbReference type="Proteomes" id="UP000480275"/>
    </source>
</evidence>
<evidence type="ECO:0000259" key="4">
    <source>
        <dbReference type="Pfam" id="PF25954"/>
    </source>
</evidence>
<dbReference type="InterPro" id="IPR058792">
    <property type="entry name" value="Beta-barrel_RND_2"/>
</dbReference>
<reference evidence="6 7" key="1">
    <citation type="submission" date="2019-10" db="EMBL/GenBank/DDBJ databases">
        <title>Whole-genome sequence of the purple nonsulfur photosynthetic bacterium Rhodocyclus tenuis.</title>
        <authorList>
            <person name="Kyndt J.A."/>
            <person name="Meyer T.E."/>
        </authorList>
    </citation>
    <scope>NUCLEOTIDE SEQUENCE [LARGE SCALE GENOMIC DNA]</scope>
    <source>
        <strain evidence="6 7">DSM 110</strain>
    </source>
</reference>
<feature type="domain" description="CusB-like beta-barrel" evidence="4">
    <location>
        <begin position="223"/>
        <end position="289"/>
    </location>
</feature>
<proteinExistence type="inferred from homology"/>
<evidence type="ECO:0000259" key="5">
    <source>
        <dbReference type="Pfam" id="PF25973"/>
    </source>
</evidence>
<dbReference type="OrthoDB" id="9806939at2"/>
<dbReference type="GO" id="GO:0046914">
    <property type="term" value="F:transition metal ion binding"/>
    <property type="evidence" value="ECO:0007669"/>
    <property type="project" value="TreeGrafter"/>
</dbReference>
<name>A0A6L5JVL0_RHOTE</name>
<dbReference type="Proteomes" id="UP000480275">
    <property type="component" value="Unassembled WGS sequence"/>
</dbReference>
<accession>A0A6L5JVL0</accession>